<feature type="region of interest" description="Disordered" evidence="1">
    <location>
        <begin position="1"/>
        <end position="29"/>
    </location>
</feature>
<evidence type="ECO:0000256" key="1">
    <source>
        <dbReference type="SAM" id="MobiDB-lite"/>
    </source>
</evidence>
<dbReference type="RefSeq" id="WP_340295212.1">
    <property type="nucleotide sequence ID" value="NZ_JBBJUP010000028.1"/>
</dbReference>
<dbReference type="InterPro" id="IPR018644">
    <property type="entry name" value="DUF2071"/>
</dbReference>
<dbReference type="EMBL" id="JBBJUP010000028">
    <property type="protein sequence ID" value="MEJ8282112.1"/>
    <property type="molecule type" value="Genomic_DNA"/>
</dbReference>
<feature type="region of interest" description="Disordered" evidence="1">
    <location>
        <begin position="269"/>
        <end position="305"/>
    </location>
</feature>
<name>A0ABU8TDS5_9PSEU</name>
<dbReference type="SUPFAM" id="SSF160104">
    <property type="entry name" value="Acetoacetate decarboxylase-like"/>
    <property type="match status" value="1"/>
</dbReference>
<dbReference type="InterPro" id="IPR023375">
    <property type="entry name" value="ADC_dom_sf"/>
</dbReference>
<keyword evidence="3" id="KW-1185">Reference proteome</keyword>
<accession>A0ABU8TDS5</accession>
<dbReference type="Pfam" id="PF09844">
    <property type="entry name" value="DUF2071"/>
    <property type="match status" value="1"/>
</dbReference>
<dbReference type="PANTHER" id="PTHR39186">
    <property type="entry name" value="DUF2071 FAMILY PROTEIN"/>
    <property type="match status" value="1"/>
</dbReference>
<sequence length="305" mass="33234">MTGPRPAQAGSATAGPAGPAPEPVTPDPPVAFRRPLLHQHWADVVFLHWRADPDAIAPLLPPRTRPDVHDGVTWVGLVHFRMRRLGFGPLPGLPWLGSFAETNVRLYSVDTEGRRGVVFRSLDADRMLPVLAARGVAALPYDWSPSTVSGRVAEGEEVAYTSVRRFPGPRGAYARTRVRTGAPLERPSELEHFLTARWALHTRRPLGTVRWANHHPRWRLHRAELLDLDEDLVATAGAPDVAGPPESVLSSPGLPVTFTGWRRVRATGGWDAIPPPTDAPRVVARRGRGTVGRSVPGSPGTDDRP</sequence>
<dbReference type="PANTHER" id="PTHR39186:SF1">
    <property type="entry name" value="DUF2071 DOMAIN-CONTAINING PROTEIN"/>
    <property type="match status" value="1"/>
</dbReference>
<protein>
    <submittedName>
        <fullName evidence="2">DUF2071 domain-containing protein</fullName>
    </submittedName>
</protein>
<dbReference type="Gene3D" id="2.40.400.10">
    <property type="entry name" value="Acetoacetate decarboxylase-like"/>
    <property type="match status" value="1"/>
</dbReference>
<gene>
    <name evidence="2" type="ORF">WJX68_24495</name>
</gene>
<reference evidence="2 3" key="1">
    <citation type="submission" date="2024-03" db="EMBL/GenBank/DDBJ databases">
        <title>Draft genome sequence of Pseudonocardia sp. DW16-2.</title>
        <authorList>
            <person name="Duangmal K."/>
        </authorList>
    </citation>
    <scope>NUCLEOTIDE SEQUENCE [LARGE SCALE GENOMIC DNA]</scope>
    <source>
        <strain evidence="2 3">DW16-2</strain>
    </source>
</reference>
<evidence type="ECO:0000313" key="2">
    <source>
        <dbReference type="EMBL" id="MEJ8282112.1"/>
    </source>
</evidence>
<feature type="compositionally biased region" description="Low complexity" evidence="1">
    <location>
        <begin position="1"/>
        <end position="17"/>
    </location>
</feature>
<proteinExistence type="predicted"/>
<evidence type="ECO:0000313" key="3">
    <source>
        <dbReference type="Proteomes" id="UP001364211"/>
    </source>
</evidence>
<comment type="caution">
    <text evidence="2">The sequence shown here is derived from an EMBL/GenBank/DDBJ whole genome shotgun (WGS) entry which is preliminary data.</text>
</comment>
<dbReference type="Proteomes" id="UP001364211">
    <property type="component" value="Unassembled WGS sequence"/>
</dbReference>
<organism evidence="2 3">
    <name type="scientific">Pseudonocardia spirodelae</name>
    <dbReference type="NCBI Taxonomy" id="3133431"/>
    <lineage>
        <taxon>Bacteria</taxon>
        <taxon>Bacillati</taxon>
        <taxon>Actinomycetota</taxon>
        <taxon>Actinomycetes</taxon>
        <taxon>Pseudonocardiales</taxon>
        <taxon>Pseudonocardiaceae</taxon>
        <taxon>Pseudonocardia</taxon>
    </lineage>
</organism>
<feature type="compositionally biased region" description="Pro residues" evidence="1">
    <location>
        <begin position="18"/>
        <end position="29"/>
    </location>
</feature>